<keyword evidence="5" id="KW-0963">Cytoplasm</keyword>
<keyword evidence="10" id="KW-1185">Reference proteome</keyword>
<dbReference type="PROSITE" id="PS00113">
    <property type="entry name" value="ADENYLATE_KINASE"/>
    <property type="match status" value="1"/>
</dbReference>
<dbReference type="GO" id="GO:0004017">
    <property type="term" value="F:AMP kinase activity"/>
    <property type="evidence" value="ECO:0007669"/>
    <property type="project" value="UniProtKB-EC"/>
</dbReference>
<dbReference type="Proteomes" id="UP001057877">
    <property type="component" value="Chromosome"/>
</dbReference>
<evidence type="ECO:0000256" key="1">
    <source>
        <dbReference type="ARBA" id="ARBA00022679"/>
    </source>
</evidence>
<feature type="binding site" evidence="5">
    <location>
        <position position="160"/>
    </location>
    <ligand>
        <name>AMP</name>
        <dbReference type="ChEBI" id="CHEBI:456215"/>
    </ligand>
</feature>
<keyword evidence="5" id="KW-0479">Metal-binding</keyword>
<feature type="binding site" evidence="5">
    <location>
        <position position="31"/>
    </location>
    <ligand>
        <name>AMP</name>
        <dbReference type="ChEBI" id="CHEBI:456215"/>
    </ligand>
</feature>
<dbReference type="SUPFAM" id="SSF52540">
    <property type="entry name" value="P-loop containing nucleoside triphosphate hydrolases"/>
    <property type="match status" value="1"/>
</dbReference>
<feature type="binding site" evidence="5">
    <location>
        <position position="127"/>
    </location>
    <ligand>
        <name>ATP</name>
        <dbReference type="ChEBI" id="CHEBI:30616"/>
    </ligand>
</feature>
<dbReference type="EMBL" id="CP091430">
    <property type="protein sequence ID" value="UVI28030.1"/>
    <property type="molecule type" value="Genomic_DNA"/>
</dbReference>
<feature type="binding site" evidence="5">
    <location>
        <position position="92"/>
    </location>
    <ligand>
        <name>AMP</name>
        <dbReference type="ChEBI" id="CHEBI:456215"/>
    </ligand>
</feature>
<dbReference type="RefSeq" id="WP_258384118.1">
    <property type="nucleotide sequence ID" value="NZ_CP091430.1"/>
</dbReference>
<feature type="binding site" evidence="5">
    <location>
        <begin position="136"/>
        <end position="137"/>
    </location>
    <ligand>
        <name>ATP</name>
        <dbReference type="ChEBI" id="CHEBI:30616"/>
    </ligand>
</feature>
<dbReference type="HAMAP" id="MF_00235">
    <property type="entry name" value="Adenylate_kinase_Adk"/>
    <property type="match status" value="1"/>
</dbReference>
<evidence type="ECO:0000256" key="3">
    <source>
        <dbReference type="ARBA" id="ARBA00022741"/>
    </source>
</evidence>
<feature type="binding site" evidence="5">
    <location>
        <begin position="85"/>
        <end position="88"/>
    </location>
    <ligand>
        <name>AMP</name>
        <dbReference type="ChEBI" id="CHEBI:456215"/>
    </ligand>
</feature>
<keyword evidence="1 5" id="KW-0808">Transferase</keyword>
<dbReference type="InterPro" id="IPR027417">
    <property type="entry name" value="P-loop_NTPase"/>
</dbReference>
<comment type="similarity">
    <text evidence="5 6">Belongs to the adenylate kinase family.</text>
</comment>
<organism evidence="9 10">
    <name type="scientific">Paenibacillus spongiae</name>
    <dbReference type="NCBI Taxonomy" id="2909671"/>
    <lineage>
        <taxon>Bacteria</taxon>
        <taxon>Bacillati</taxon>
        <taxon>Bacillota</taxon>
        <taxon>Bacilli</taxon>
        <taxon>Bacillales</taxon>
        <taxon>Paenibacillaceae</taxon>
        <taxon>Paenibacillus</taxon>
    </lineage>
</organism>
<feature type="binding site" evidence="5">
    <location>
        <position position="133"/>
    </location>
    <ligand>
        <name>Zn(2+)</name>
        <dbReference type="ChEBI" id="CHEBI:29105"/>
        <note>structural</note>
    </ligand>
</feature>
<feature type="binding site" evidence="5">
    <location>
        <begin position="57"/>
        <end position="59"/>
    </location>
    <ligand>
        <name>AMP</name>
        <dbReference type="ChEBI" id="CHEBI:456215"/>
    </ligand>
</feature>
<feature type="binding site" evidence="5">
    <location>
        <position position="150"/>
    </location>
    <ligand>
        <name>Zn(2+)</name>
        <dbReference type="ChEBI" id="CHEBI:29105"/>
        <note>structural</note>
    </ligand>
</feature>
<feature type="binding site" evidence="5">
    <location>
        <position position="171"/>
    </location>
    <ligand>
        <name>AMP</name>
        <dbReference type="ChEBI" id="CHEBI:456215"/>
    </ligand>
</feature>
<keyword evidence="5 7" id="KW-0067">ATP-binding</keyword>
<dbReference type="InterPro" id="IPR000850">
    <property type="entry name" value="Adenylat/UMP-CMP_kin"/>
</dbReference>
<comment type="subunit">
    <text evidence="5 7">Monomer.</text>
</comment>
<evidence type="ECO:0000256" key="5">
    <source>
        <dbReference type="HAMAP-Rule" id="MF_00235"/>
    </source>
</evidence>
<dbReference type="NCBIfam" id="NF001381">
    <property type="entry name" value="PRK00279.1-3"/>
    <property type="match status" value="1"/>
</dbReference>
<comment type="subcellular location">
    <subcellularLocation>
        <location evidence="5 7">Cytoplasm</location>
    </subcellularLocation>
</comment>
<dbReference type="PANTHER" id="PTHR23359">
    <property type="entry name" value="NUCLEOTIDE KINASE"/>
    <property type="match status" value="1"/>
</dbReference>
<keyword evidence="4 5" id="KW-0418">Kinase</keyword>
<dbReference type="InterPro" id="IPR007862">
    <property type="entry name" value="Adenylate_kinase_lid-dom"/>
</dbReference>
<feature type="binding site" evidence="5">
    <location>
        <position position="153"/>
    </location>
    <ligand>
        <name>Zn(2+)</name>
        <dbReference type="ChEBI" id="CHEBI:29105"/>
        <note>structural</note>
    </ligand>
</feature>
<evidence type="ECO:0000256" key="2">
    <source>
        <dbReference type="ARBA" id="ARBA00022727"/>
    </source>
</evidence>
<dbReference type="InterPro" id="IPR033690">
    <property type="entry name" value="Adenylat_kinase_CS"/>
</dbReference>
<dbReference type="InterPro" id="IPR006259">
    <property type="entry name" value="Adenyl_kin_sub"/>
</dbReference>
<evidence type="ECO:0000256" key="6">
    <source>
        <dbReference type="RuleBase" id="RU003330"/>
    </source>
</evidence>
<comment type="function">
    <text evidence="5">Catalyzes the reversible transfer of the terminal phosphate group between ATP and AMP. Plays an important role in cellular energy homeostasis and in adenine nucleotide metabolism.</text>
</comment>
<dbReference type="CDD" id="cd01428">
    <property type="entry name" value="ADK"/>
    <property type="match status" value="1"/>
</dbReference>
<feature type="binding site" evidence="5">
    <location>
        <position position="130"/>
    </location>
    <ligand>
        <name>Zn(2+)</name>
        <dbReference type="ChEBI" id="CHEBI:29105"/>
        <note>structural</note>
    </ligand>
</feature>
<dbReference type="Gene3D" id="3.40.50.300">
    <property type="entry name" value="P-loop containing nucleotide triphosphate hydrolases"/>
    <property type="match status" value="1"/>
</dbReference>
<feature type="binding site" evidence="5">
    <location>
        <position position="199"/>
    </location>
    <ligand>
        <name>ATP</name>
        <dbReference type="ChEBI" id="CHEBI:30616"/>
    </ligand>
</feature>
<evidence type="ECO:0000256" key="7">
    <source>
        <dbReference type="RuleBase" id="RU003331"/>
    </source>
</evidence>
<keyword evidence="3 5" id="KW-0547">Nucleotide-binding</keyword>
<feature type="domain" description="Adenylate kinase active site lid" evidence="8">
    <location>
        <begin position="127"/>
        <end position="162"/>
    </location>
</feature>
<keyword evidence="2 5" id="KW-0545">Nucleotide biosynthesis</keyword>
<feature type="binding site" evidence="5">
    <location>
        <begin position="10"/>
        <end position="15"/>
    </location>
    <ligand>
        <name>ATP</name>
        <dbReference type="ChEBI" id="CHEBI:30616"/>
    </ligand>
</feature>
<gene>
    <name evidence="5" type="primary">adk</name>
    <name evidence="9" type="ORF">L1F29_21555</name>
</gene>
<evidence type="ECO:0000259" key="8">
    <source>
        <dbReference type="Pfam" id="PF05191"/>
    </source>
</evidence>
<feature type="binding site" evidence="5">
    <location>
        <position position="36"/>
    </location>
    <ligand>
        <name>AMP</name>
        <dbReference type="ChEBI" id="CHEBI:456215"/>
    </ligand>
</feature>
<feature type="region of interest" description="NMP" evidence="5">
    <location>
        <begin position="30"/>
        <end position="59"/>
    </location>
</feature>
<accession>A0ABY5S5B3</accession>
<keyword evidence="5" id="KW-0862">Zinc</keyword>
<reference evidence="9" key="1">
    <citation type="submission" date="2022-01" db="EMBL/GenBank/DDBJ databases">
        <title>Paenibacillus spongiae sp. nov., isolated from marine sponge.</title>
        <authorList>
            <person name="Li Z."/>
            <person name="Zhang M."/>
        </authorList>
    </citation>
    <scope>NUCLEOTIDE SEQUENCE</scope>
    <source>
        <strain evidence="9">PHS-Z3</strain>
    </source>
</reference>
<sequence>MNIILLGLPGAGKGTQAKIIIEHHHIPHISTGEILRQAAEAQTKLGLLAKGYMSKGELVPDEITIGIATNRLRDADCQNGFLLDGFPRNVVQAQALNGFMIANSKVIDHVIYVEVREELLLERLTGRRTCAGCGATYHVVYQPPRIRNQCDQCSGKLKQRDDDREATVRERLRINKHLTVQLLDYYKPEGSLRVIDGSKGIKEVTEDLIGLFRI</sequence>
<evidence type="ECO:0000313" key="10">
    <source>
        <dbReference type="Proteomes" id="UP001057877"/>
    </source>
</evidence>
<dbReference type="Pfam" id="PF05191">
    <property type="entry name" value="ADK_lid"/>
    <property type="match status" value="1"/>
</dbReference>
<protein>
    <recommendedName>
        <fullName evidence="5 7">Adenylate kinase</fullName>
        <shortName evidence="5">AK</shortName>
        <ecNumber evidence="5 7">2.7.4.3</ecNumber>
    </recommendedName>
    <alternativeName>
        <fullName evidence="5">ATP-AMP transphosphorylase</fullName>
    </alternativeName>
    <alternativeName>
        <fullName evidence="5">ATP:AMP phosphotransferase</fullName>
    </alternativeName>
    <alternativeName>
        <fullName evidence="5">Adenylate monophosphate kinase</fullName>
    </alternativeName>
</protein>
<evidence type="ECO:0000256" key="4">
    <source>
        <dbReference type="ARBA" id="ARBA00022777"/>
    </source>
</evidence>
<comment type="pathway">
    <text evidence="5">Purine metabolism; AMP biosynthesis via salvage pathway; AMP from ADP: step 1/1.</text>
</comment>
<evidence type="ECO:0000313" key="9">
    <source>
        <dbReference type="EMBL" id="UVI28030.1"/>
    </source>
</evidence>
<dbReference type="EC" id="2.7.4.3" evidence="5 7"/>
<dbReference type="NCBIfam" id="TIGR01351">
    <property type="entry name" value="adk"/>
    <property type="match status" value="1"/>
</dbReference>
<dbReference type="NCBIfam" id="NF001380">
    <property type="entry name" value="PRK00279.1-2"/>
    <property type="match status" value="1"/>
</dbReference>
<comment type="catalytic activity">
    <reaction evidence="5 7">
        <text>AMP + ATP = 2 ADP</text>
        <dbReference type="Rhea" id="RHEA:12973"/>
        <dbReference type="ChEBI" id="CHEBI:30616"/>
        <dbReference type="ChEBI" id="CHEBI:456215"/>
        <dbReference type="ChEBI" id="CHEBI:456216"/>
        <dbReference type="EC" id="2.7.4.3"/>
    </reaction>
</comment>
<proteinExistence type="inferred from homology"/>
<feature type="region of interest" description="LID" evidence="5">
    <location>
        <begin position="126"/>
        <end position="163"/>
    </location>
</feature>
<dbReference type="PRINTS" id="PR00094">
    <property type="entry name" value="ADENYLTKNASE"/>
</dbReference>
<comment type="domain">
    <text evidence="5">Consists of three domains, a large central CORE domain and two small peripheral domains, NMPbind and LID, which undergo movements during catalysis. The LID domain closes over the site of phosphoryl transfer upon ATP binding. Assembling and dissambling the active center during each catalytic cycle provides an effective means to prevent ATP hydrolysis. Some bacteria have evolved a zinc-coordinating structure that stabilizes the LID domain.</text>
</comment>
<dbReference type="Pfam" id="PF00406">
    <property type="entry name" value="ADK"/>
    <property type="match status" value="1"/>
</dbReference>
<name>A0ABY5S5B3_9BACL</name>